<sequence>MWWKVYFWIILVMSVLGLVFAYGRMQTWSLASWIEIVGSIILLLGLYAYVYKKKILKPSFWNIFFWFLIFSTVFDIMWAFTPIKTVLPLPSWLSSEVITNGVELLLGVAISIPNYYAIYRLSKN</sequence>
<reference evidence="2 3" key="1">
    <citation type="journal article" date="2016" name="Nat. Commun.">
        <title>Thousands of microbial genomes shed light on interconnected biogeochemical processes in an aquifer system.</title>
        <authorList>
            <person name="Anantharaman K."/>
            <person name="Brown C.T."/>
            <person name="Hug L.A."/>
            <person name="Sharon I."/>
            <person name="Castelle C.J."/>
            <person name="Probst A.J."/>
            <person name="Thomas B.C."/>
            <person name="Singh A."/>
            <person name="Wilkins M.J."/>
            <person name="Karaoz U."/>
            <person name="Brodie E.L."/>
            <person name="Williams K.H."/>
            <person name="Hubbard S.S."/>
            <person name="Banfield J.F."/>
        </authorList>
    </citation>
    <scope>NUCLEOTIDE SEQUENCE [LARGE SCALE GENOMIC DNA]</scope>
</reference>
<accession>A0A1F4VGQ4</accession>
<name>A0A1F4VGQ4_UNCKA</name>
<protein>
    <submittedName>
        <fullName evidence="2">Uncharacterized protein</fullName>
    </submittedName>
</protein>
<keyword evidence="1" id="KW-1133">Transmembrane helix</keyword>
<gene>
    <name evidence="2" type="ORF">A3H26_01555</name>
</gene>
<evidence type="ECO:0000256" key="1">
    <source>
        <dbReference type="SAM" id="Phobius"/>
    </source>
</evidence>
<keyword evidence="1" id="KW-0472">Membrane</keyword>
<comment type="caution">
    <text evidence="2">The sequence shown here is derived from an EMBL/GenBank/DDBJ whole genome shotgun (WGS) entry which is preliminary data.</text>
</comment>
<organism evidence="2 3">
    <name type="scientific">candidate division WWE3 bacterium RIFCSPLOWO2_12_FULL_36_10</name>
    <dbReference type="NCBI Taxonomy" id="1802630"/>
    <lineage>
        <taxon>Bacteria</taxon>
        <taxon>Katanobacteria</taxon>
    </lineage>
</organism>
<feature type="transmembrane region" description="Helical" evidence="1">
    <location>
        <begin position="101"/>
        <end position="119"/>
    </location>
</feature>
<evidence type="ECO:0000313" key="3">
    <source>
        <dbReference type="Proteomes" id="UP000177763"/>
    </source>
</evidence>
<feature type="transmembrane region" description="Helical" evidence="1">
    <location>
        <begin position="63"/>
        <end position="81"/>
    </location>
</feature>
<evidence type="ECO:0000313" key="2">
    <source>
        <dbReference type="EMBL" id="OGC56088.1"/>
    </source>
</evidence>
<feature type="transmembrane region" description="Helical" evidence="1">
    <location>
        <begin position="30"/>
        <end position="51"/>
    </location>
</feature>
<dbReference type="EMBL" id="MEVN01000047">
    <property type="protein sequence ID" value="OGC56088.1"/>
    <property type="molecule type" value="Genomic_DNA"/>
</dbReference>
<keyword evidence="1" id="KW-0812">Transmembrane</keyword>
<dbReference type="AlphaFoldDB" id="A0A1F4VGQ4"/>
<dbReference type="Proteomes" id="UP000177763">
    <property type="component" value="Unassembled WGS sequence"/>
</dbReference>
<feature type="transmembrane region" description="Helical" evidence="1">
    <location>
        <begin position="5"/>
        <end position="24"/>
    </location>
</feature>
<proteinExistence type="predicted"/>